<evidence type="ECO:0000256" key="6">
    <source>
        <dbReference type="ARBA" id="ARBA00022777"/>
    </source>
</evidence>
<keyword evidence="5" id="KW-0598">Phosphotransferase system</keyword>
<evidence type="ECO:0000256" key="4">
    <source>
        <dbReference type="ARBA" id="ARBA00022679"/>
    </source>
</evidence>
<keyword evidence="3 8" id="KW-0762">Sugar transport</keyword>
<dbReference type="InterPro" id="IPR001127">
    <property type="entry name" value="PTS_EIIA_1_perm"/>
</dbReference>
<reference evidence="9" key="1">
    <citation type="journal article" date="2019" name="Int. J. Syst. Evol. Microbiol.">
        <title>The Global Catalogue of Microorganisms (GCM) 10K type strain sequencing project: providing services to taxonomists for standard genome sequencing and annotation.</title>
        <authorList>
            <consortium name="The Broad Institute Genomics Platform"/>
            <consortium name="The Broad Institute Genome Sequencing Center for Infectious Disease"/>
            <person name="Wu L."/>
            <person name="Ma J."/>
        </authorList>
    </citation>
    <scope>NUCLEOTIDE SEQUENCE [LARGE SCALE GENOMIC DNA]</scope>
    <source>
        <strain evidence="9">CCM 8933</strain>
    </source>
</reference>
<protein>
    <submittedName>
        <fullName evidence="8">PTS glucose transporter subunit IIA</fullName>
    </submittedName>
</protein>
<keyword evidence="2" id="KW-0813">Transport</keyword>
<comment type="caution">
    <text evidence="8">The sequence shown here is derived from an EMBL/GenBank/DDBJ whole genome shotgun (WGS) entry which is preliminary data.</text>
</comment>
<evidence type="ECO:0000313" key="8">
    <source>
        <dbReference type="EMBL" id="MFC6181539.1"/>
    </source>
</evidence>
<dbReference type="Gene3D" id="2.70.70.10">
    <property type="entry name" value="Glucose Permease (Domain IIA)"/>
    <property type="match status" value="1"/>
</dbReference>
<keyword evidence="9" id="KW-1185">Reference proteome</keyword>
<keyword evidence="4" id="KW-0808">Transferase</keyword>
<organism evidence="8 9">
    <name type="scientific">Lactiplantibacillus daowaiensis</name>
    <dbReference type="NCBI Taxonomy" id="2559918"/>
    <lineage>
        <taxon>Bacteria</taxon>
        <taxon>Bacillati</taxon>
        <taxon>Bacillota</taxon>
        <taxon>Bacilli</taxon>
        <taxon>Lactobacillales</taxon>
        <taxon>Lactobacillaceae</taxon>
        <taxon>Lactiplantibacillus</taxon>
    </lineage>
</organism>
<sequence>MMKLFQRKHQLQLVAPVGGMYVDIRKVPVDNVTVGFALEPMVGEIQAPIAGEITQLTPQSVTIMAAHQCDVTVQLGQSTTGASATAFNWQVAVGDQVTPDTLLANMDLNALHEANQSALVICMVTNQRPNDFEIEKTGLVSQGDLLENFRVKA</sequence>
<feature type="domain" description="PTS EIIA type-1" evidence="7">
    <location>
        <begin position="23"/>
        <end position="126"/>
    </location>
</feature>
<keyword evidence="6" id="KW-0418">Kinase</keyword>
<evidence type="ECO:0000256" key="3">
    <source>
        <dbReference type="ARBA" id="ARBA00022597"/>
    </source>
</evidence>
<dbReference type="InterPro" id="IPR011055">
    <property type="entry name" value="Dup_hybrid_motif"/>
</dbReference>
<dbReference type="InterPro" id="IPR050890">
    <property type="entry name" value="PTS_EIIA_component"/>
</dbReference>
<evidence type="ECO:0000313" key="9">
    <source>
        <dbReference type="Proteomes" id="UP001596282"/>
    </source>
</evidence>
<dbReference type="RefSeq" id="WP_171001462.1">
    <property type="nucleotide sequence ID" value="NZ_BJDJ01000011.1"/>
</dbReference>
<proteinExistence type="predicted"/>
<evidence type="ECO:0000256" key="2">
    <source>
        <dbReference type="ARBA" id="ARBA00022448"/>
    </source>
</evidence>
<accession>A0ABW1S1F9</accession>
<dbReference type="Pfam" id="PF00358">
    <property type="entry name" value="PTS_EIIA_1"/>
    <property type="match status" value="1"/>
</dbReference>
<dbReference type="PANTHER" id="PTHR45008">
    <property type="entry name" value="PTS SYSTEM GLUCOSE-SPECIFIC EIIA COMPONENT"/>
    <property type="match status" value="1"/>
</dbReference>
<dbReference type="PROSITE" id="PS51093">
    <property type="entry name" value="PTS_EIIA_TYPE_1"/>
    <property type="match status" value="1"/>
</dbReference>
<dbReference type="EMBL" id="JBHSSC010000039">
    <property type="protein sequence ID" value="MFC6181539.1"/>
    <property type="molecule type" value="Genomic_DNA"/>
</dbReference>
<name>A0ABW1S1F9_9LACO</name>
<evidence type="ECO:0000256" key="1">
    <source>
        <dbReference type="ARBA" id="ARBA00004496"/>
    </source>
</evidence>
<dbReference type="PANTHER" id="PTHR45008:SF1">
    <property type="entry name" value="PTS SYSTEM GLUCOSE-SPECIFIC EIIA COMPONENT"/>
    <property type="match status" value="1"/>
</dbReference>
<evidence type="ECO:0000259" key="7">
    <source>
        <dbReference type="PROSITE" id="PS51093"/>
    </source>
</evidence>
<evidence type="ECO:0000256" key="5">
    <source>
        <dbReference type="ARBA" id="ARBA00022683"/>
    </source>
</evidence>
<gene>
    <name evidence="8" type="ORF">ACFP5Y_09925</name>
</gene>
<comment type="subcellular location">
    <subcellularLocation>
        <location evidence="1">Cytoplasm</location>
    </subcellularLocation>
</comment>
<dbReference type="Proteomes" id="UP001596282">
    <property type="component" value="Unassembled WGS sequence"/>
</dbReference>
<dbReference type="SUPFAM" id="SSF51261">
    <property type="entry name" value="Duplicated hybrid motif"/>
    <property type="match status" value="1"/>
</dbReference>